<dbReference type="EMBL" id="NXIB02000028">
    <property type="protein sequence ID" value="PHX56205.1"/>
    <property type="molecule type" value="Genomic_DNA"/>
</dbReference>
<protein>
    <submittedName>
        <fullName evidence="2">DUF4065 domain-containing protein</fullName>
    </submittedName>
</protein>
<evidence type="ECO:0000259" key="1">
    <source>
        <dbReference type="Pfam" id="PF13274"/>
    </source>
</evidence>
<evidence type="ECO:0000313" key="2">
    <source>
        <dbReference type="EMBL" id="PHX56205.1"/>
    </source>
</evidence>
<dbReference type="AlphaFoldDB" id="A0A2G4F393"/>
<gene>
    <name evidence="2" type="ORF">CP500_006765</name>
</gene>
<accession>A0A2G4F393</accession>
<evidence type="ECO:0000313" key="3">
    <source>
        <dbReference type="Proteomes" id="UP000226442"/>
    </source>
</evidence>
<dbReference type="RefSeq" id="WP_096830244.1">
    <property type="nucleotide sequence ID" value="NZ_NXIB02000028.1"/>
</dbReference>
<name>A0A2G4F393_9CYAN</name>
<keyword evidence="3" id="KW-1185">Reference proteome</keyword>
<comment type="caution">
    <text evidence="2">The sequence shown here is derived from an EMBL/GenBank/DDBJ whole genome shotgun (WGS) entry which is preliminary data.</text>
</comment>
<proteinExistence type="predicted"/>
<dbReference type="Pfam" id="PF13274">
    <property type="entry name" value="SocA_Panacea"/>
    <property type="match status" value="1"/>
</dbReference>
<dbReference type="OrthoDB" id="9799173at2"/>
<organism evidence="2 3">
    <name type="scientific">Tychonema bourrellyi FEM_GT703</name>
    <dbReference type="NCBI Taxonomy" id="2040638"/>
    <lineage>
        <taxon>Bacteria</taxon>
        <taxon>Bacillati</taxon>
        <taxon>Cyanobacteriota</taxon>
        <taxon>Cyanophyceae</taxon>
        <taxon>Oscillatoriophycideae</taxon>
        <taxon>Oscillatoriales</taxon>
        <taxon>Microcoleaceae</taxon>
        <taxon>Tychonema</taxon>
    </lineage>
</organism>
<feature type="domain" description="Antitoxin SocA-like Panacea" evidence="1">
    <location>
        <begin position="28"/>
        <end position="121"/>
    </location>
</feature>
<sequence length="149" mass="16999">MLSCYDVAKYFLAQASEDAGDLISNLKLQKLVYYAQGFHLALYDEPLFPEAIEAWTHGPAVPDLYRYYKEYGAGAIPCPEDINFSIYDEETKSLLDEVYSVFGQFAAWKLGNMTHQEEPWKFAAQNGGKITHQSLKEYFKTQLNCEEAS</sequence>
<dbReference type="InterPro" id="IPR025272">
    <property type="entry name" value="SocA_Panacea"/>
</dbReference>
<dbReference type="Proteomes" id="UP000226442">
    <property type="component" value="Unassembled WGS sequence"/>
</dbReference>
<reference evidence="2" key="1">
    <citation type="submission" date="2017-10" db="EMBL/GenBank/DDBJ databases">
        <title>Draft genome sequence of the planktic cyanobacteria Tychonema bourrellyi isolated from alpine lentic freshwater.</title>
        <authorList>
            <person name="Tett A."/>
            <person name="Armanini F."/>
            <person name="Asnicar F."/>
            <person name="Boscaini A."/>
            <person name="Pasolli E."/>
            <person name="Zolfo M."/>
            <person name="Donati C."/>
            <person name="Salmaso N."/>
            <person name="Segata N."/>
        </authorList>
    </citation>
    <scope>NUCLEOTIDE SEQUENCE</scope>
    <source>
        <strain evidence="2">FEM_GT703</strain>
    </source>
</reference>